<keyword evidence="1" id="KW-0812">Transmembrane</keyword>
<dbReference type="EMBL" id="JAYFSI010000027">
    <property type="protein sequence ID" value="MEA5367722.1"/>
    <property type="molecule type" value="Genomic_DNA"/>
</dbReference>
<proteinExistence type="predicted"/>
<organism evidence="2 3">
    <name type="scientific">Amycolatopsis heterodermiae</name>
    <dbReference type="NCBI Taxonomy" id="3110235"/>
    <lineage>
        <taxon>Bacteria</taxon>
        <taxon>Bacillati</taxon>
        <taxon>Actinomycetota</taxon>
        <taxon>Actinomycetes</taxon>
        <taxon>Pseudonocardiales</taxon>
        <taxon>Pseudonocardiaceae</taxon>
        <taxon>Amycolatopsis</taxon>
    </lineage>
</organism>
<evidence type="ECO:0000313" key="2">
    <source>
        <dbReference type="EMBL" id="MEA5367722.1"/>
    </source>
</evidence>
<dbReference type="Proteomes" id="UP001304298">
    <property type="component" value="Unassembled WGS sequence"/>
</dbReference>
<dbReference type="RefSeq" id="WP_323337855.1">
    <property type="nucleotide sequence ID" value="NZ_JAYFSI010000027.1"/>
</dbReference>
<accession>A0ABU5RN27</accession>
<evidence type="ECO:0000313" key="3">
    <source>
        <dbReference type="Proteomes" id="UP001304298"/>
    </source>
</evidence>
<protein>
    <submittedName>
        <fullName evidence="2">Uncharacterized protein</fullName>
    </submittedName>
</protein>
<gene>
    <name evidence="2" type="ORF">VA596_49885</name>
</gene>
<feature type="transmembrane region" description="Helical" evidence="1">
    <location>
        <begin position="88"/>
        <end position="107"/>
    </location>
</feature>
<keyword evidence="3" id="KW-1185">Reference proteome</keyword>
<feature type="transmembrane region" description="Helical" evidence="1">
    <location>
        <begin position="63"/>
        <end position="82"/>
    </location>
</feature>
<sequence>MTLAFGIYCAAGLAAFGTVATTTIRDFPGPWGRIFFGLALIACVVTLTGVARAHTALGVLTERAGLVAMFGVCSCYAVWAFGNSRARALAFGLMLLALAGASLWRTWQISRALYTARKAVVS</sequence>
<keyword evidence="1" id="KW-0472">Membrane</keyword>
<reference evidence="2 3" key="1">
    <citation type="submission" date="2023-12" db="EMBL/GenBank/DDBJ databases">
        <title>Amycolatopsis sp. V23-08.</title>
        <authorList>
            <person name="Somphong A."/>
        </authorList>
    </citation>
    <scope>NUCLEOTIDE SEQUENCE [LARGE SCALE GENOMIC DNA]</scope>
    <source>
        <strain evidence="2 3">V23-08</strain>
    </source>
</reference>
<feature type="transmembrane region" description="Helical" evidence="1">
    <location>
        <begin position="31"/>
        <end position="51"/>
    </location>
</feature>
<comment type="caution">
    <text evidence="2">The sequence shown here is derived from an EMBL/GenBank/DDBJ whole genome shotgun (WGS) entry which is preliminary data.</text>
</comment>
<keyword evidence="1" id="KW-1133">Transmembrane helix</keyword>
<evidence type="ECO:0000256" key="1">
    <source>
        <dbReference type="SAM" id="Phobius"/>
    </source>
</evidence>
<name>A0ABU5RN27_9PSEU</name>